<gene>
    <name evidence="1" type="ORF">E9228_002783</name>
</gene>
<proteinExistence type="predicted"/>
<sequence length="56" mass="6209">MNLSDLRALLIAHAYEPTTKLDRIDIKRAFGEVTGVDVMFTDGTVAFLAAEQPTRE</sequence>
<name>A0ABX0TEB6_9MICO</name>
<evidence type="ECO:0000313" key="2">
    <source>
        <dbReference type="Proteomes" id="UP001318300"/>
    </source>
</evidence>
<accession>A0ABX0TEB6</accession>
<organism evidence="1 2">
    <name type="scientific">Curtobacterium salicis</name>
    <dbReference type="NCBI Taxonomy" id="1779862"/>
    <lineage>
        <taxon>Bacteria</taxon>
        <taxon>Bacillati</taxon>
        <taxon>Actinomycetota</taxon>
        <taxon>Actinomycetes</taxon>
        <taxon>Micrococcales</taxon>
        <taxon>Microbacteriaceae</taxon>
        <taxon>Curtobacterium</taxon>
    </lineage>
</organism>
<dbReference type="RefSeq" id="WP_166781123.1">
    <property type="nucleotide sequence ID" value="NZ_JAAOYO010000004.1"/>
</dbReference>
<protein>
    <submittedName>
        <fullName evidence="1">Uncharacterized protein</fullName>
    </submittedName>
</protein>
<comment type="caution">
    <text evidence="1">The sequence shown here is derived from an EMBL/GenBank/DDBJ whole genome shotgun (WGS) entry which is preliminary data.</text>
</comment>
<dbReference type="EMBL" id="JAAOYO010000004">
    <property type="protein sequence ID" value="NII42125.1"/>
    <property type="molecule type" value="Genomic_DNA"/>
</dbReference>
<dbReference type="Proteomes" id="UP001318300">
    <property type="component" value="Unassembled WGS sequence"/>
</dbReference>
<keyword evidence="2" id="KW-1185">Reference proteome</keyword>
<reference evidence="1 2" key="1">
    <citation type="submission" date="2020-03" db="EMBL/GenBank/DDBJ databases">
        <title>Above-ground endophytic microbial communities from plants in different locations in the United States.</title>
        <authorList>
            <person name="Frank C."/>
        </authorList>
    </citation>
    <scope>NUCLEOTIDE SEQUENCE [LARGE SCALE GENOMIC DNA]</scope>
    <source>
        <strain evidence="1 2">WW7</strain>
    </source>
</reference>
<evidence type="ECO:0000313" key="1">
    <source>
        <dbReference type="EMBL" id="NII42125.1"/>
    </source>
</evidence>